<gene>
    <name evidence="1" type="ORF">PYW07_006477</name>
</gene>
<dbReference type="AlphaFoldDB" id="A0AAD8DXI5"/>
<keyword evidence="2" id="KW-1185">Reference proteome</keyword>
<dbReference type="EMBL" id="JARGEI010000007">
    <property type="protein sequence ID" value="KAJ8728781.1"/>
    <property type="molecule type" value="Genomic_DNA"/>
</dbReference>
<evidence type="ECO:0000313" key="2">
    <source>
        <dbReference type="Proteomes" id="UP001231518"/>
    </source>
</evidence>
<organism evidence="1 2">
    <name type="scientific">Mythimna separata</name>
    <name type="common">Oriental armyworm</name>
    <name type="synonym">Pseudaletia separata</name>
    <dbReference type="NCBI Taxonomy" id="271217"/>
    <lineage>
        <taxon>Eukaryota</taxon>
        <taxon>Metazoa</taxon>
        <taxon>Ecdysozoa</taxon>
        <taxon>Arthropoda</taxon>
        <taxon>Hexapoda</taxon>
        <taxon>Insecta</taxon>
        <taxon>Pterygota</taxon>
        <taxon>Neoptera</taxon>
        <taxon>Endopterygota</taxon>
        <taxon>Lepidoptera</taxon>
        <taxon>Glossata</taxon>
        <taxon>Ditrysia</taxon>
        <taxon>Noctuoidea</taxon>
        <taxon>Noctuidae</taxon>
        <taxon>Noctuinae</taxon>
        <taxon>Hadenini</taxon>
        <taxon>Mythimna</taxon>
    </lineage>
</organism>
<name>A0AAD8DXI5_MYTSE</name>
<sequence length="132" mass="15438">MTHMFVDIRIAAALLNTFREPLKDHPRANDILQVLNERIHMANSLGDYVIENNINRQRASFRIITSDDNALLQFPELTEVELLLISLGSYQIKLARSYLSEHVRNGMYTIEICIGAIPNLVRYQHKYFRRYC</sequence>
<evidence type="ECO:0000313" key="1">
    <source>
        <dbReference type="EMBL" id="KAJ8728781.1"/>
    </source>
</evidence>
<accession>A0AAD8DXI5</accession>
<comment type="caution">
    <text evidence="1">The sequence shown here is derived from an EMBL/GenBank/DDBJ whole genome shotgun (WGS) entry which is preliminary data.</text>
</comment>
<dbReference type="Proteomes" id="UP001231518">
    <property type="component" value="Chromosome 19"/>
</dbReference>
<reference evidence="1" key="1">
    <citation type="submission" date="2023-03" db="EMBL/GenBank/DDBJ databases">
        <title>Chromosome-level genomes of two armyworms, Mythimna separata and Mythimna loreyi, provide insights into the biosynthesis and reception of sex pheromones.</title>
        <authorList>
            <person name="Zhao H."/>
        </authorList>
    </citation>
    <scope>NUCLEOTIDE SEQUENCE</scope>
    <source>
        <strain evidence="1">BeijingLab</strain>
        <tissue evidence="1">Pupa</tissue>
    </source>
</reference>
<proteinExistence type="predicted"/>
<protein>
    <submittedName>
        <fullName evidence="1">Uncharacterized protein</fullName>
    </submittedName>
</protein>